<evidence type="ECO:0000256" key="3">
    <source>
        <dbReference type="ARBA" id="ARBA00007870"/>
    </source>
</evidence>
<feature type="domain" description="Ketopantoate reductase N-terminal" evidence="12">
    <location>
        <begin position="3"/>
        <end position="142"/>
    </location>
</feature>
<comment type="caution">
    <text evidence="14">The sequence shown here is derived from an EMBL/GenBank/DDBJ whole genome shotgun (WGS) entry which is preliminary data.</text>
</comment>
<dbReference type="NCBIfam" id="TIGR00745">
    <property type="entry name" value="apbA_panE"/>
    <property type="match status" value="1"/>
</dbReference>
<dbReference type="Pfam" id="PF02558">
    <property type="entry name" value="ApbA"/>
    <property type="match status" value="1"/>
</dbReference>
<evidence type="ECO:0000256" key="11">
    <source>
        <dbReference type="RuleBase" id="RU362068"/>
    </source>
</evidence>
<evidence type="ECO:0000256" key="7">
    <source>
        <dbReference type="ARBA" id="ARBA00022857"/>
    </source>
</evidence>
<protein>
    <recommendedName>
        <fullName evidence="5 11">2-dehydropantoate 2-reductase</fullName>
        <ecNumber evidence="4 11">1.1.1.169</ecNumber>
    </recommendedName>
    <alternativeName>
        <fullName evidence="9 11">Ketopantoate reductase</fullName>
    </alternativeName>
</protein>
<keyword evidence="7 11" id="KW-0521">NADP</keyword>
<evidence type="ECO:0000256" key="9">
    <source>
        <dbReference type="ARBA" id="ARBA00032024"/>
    </source>
</evidence>
<dbReference type="SUPFAM" id="SSF48179">
    <property type="entry name" value="6-phosphogluconate dehydrogenase C-terminal domain-like"/>
    <property type="match status" value="1"/>
</dbReference>
<comment type="similarity">
    <text evidence="3 11">Belongs to the ketopantoate reductase family.</text>
</comment>
<dbReference type="InterPro" id="IPR003710">
    <property type="entry name" value="ApbA"/>
</dbReference>
<feature type="domain" description="Ketopantoate reductase C-terminal" evidence="13">
    <location>
        <begin position="169"/>
        <end position="285"/>
    </location>
</feature>
<dbReference type="InterPro" id="IPR013328">
    <property type="entry name" value="6PGD_dom2"/>
</dbReference>
<accession>A0ABN1GK10</accession>
<dbReference type="InterPro" id="IPR013752">
    <property type="entry name" value="KPA_reductase"/>
</dbReference>
<dbReference type="Gene3D" id="1.10.1040.10">
    <property type="entry name" value="N-(1-d-carboxylethyl)-l-norvaline Dehydrogenase, domain 2"/>
    <property type="match status" value="1"/>
</dbReference>
<dbReference type="PANTHER" id="PTHR43765:SF2">
    <property type="entry name" value="2-DEHYDROPANTOATE 2-REDUCTASE"/>
    <property type="match status" value="1"/>
</dbReference>
<gene>
    <name evidence="14" type="primary">panE</name>
    <name evidence="14" type="ORF">GCM10009001_32950</name>
</gene>
<dbReference type="InterPro" id="IPR013332">
    <property type="entry name" value="KPR_N"/>
</dbReference>
<dbReference type="InterPro" id="IPR036291">
    <property type="entry name" value="NAD(P)-bd_dom_sf"/>
</dbReference>
<evidence type="ECO:0000256" key="4">
    <source>
        <dbReference type="ARBA" id="ARBA00013014"/>
    </source>
</evidence>
<dbReference type="InterPro" id="IPR050838">
    <property type="entry name" value="Ketopantoate_reductase"/>
</dbReference>
<organism evidence="14 15">
    <name type="scientific">Virgibacillus siamensis</name>
    <dbReference type="NCBI Taxonomy" id="480071"/>
    <lineage>
        <taxon>Bacteria</taxon>
        <taxon>Bacillati</taxon>
        <taxon>Bacillota</taxon>
        <taxon>Bacilli</taxon>
        <taxon>Bacillales</taxon>
        <taxon>Bacillaceae</taxon>
        <taxon>Virgibacillus</taxon>
    </lineage>
</organism>
<keyword evidence="15" id="KW-1185">Reference proteome</keyword>
<comment type="pathway">
    <text evidence="2 11">Cofactor biosynthesis; (R)-pantothenate biosynthesis; (R)-pantoate from 3-methyl-2-oxobutanoate: step 2/2.</text>
</comment>
<dbReference type="PANTHER" id="PTHR43765">
    <property type="entry name" value="2-DEHYDROPANTOATE 2-REDUCTASE-RELATED"/>
    <property type="match status" value="1"/>
</dbReference>
<keyword evidence="8 11" id="KW-0560">Oxidoreductase</keyword>
<evidence type="ECO:0000256" key="5">
    <source>
        <dbReference type="ARBA" id="ARBA00019465"/>
    </source>
</evidence>
<dbReference type="RefSeq" id="WP_343815610.1">
    <property type="nucleotide sequence ID" value="NZ_BAAADS010000025.1"/>
</dbReference>
<proteinExistence type="inferred from homology"/>
<comment type="catalytic activity">
    <reaction evidence="10 11">
        <text>(R)-pantoate + NADP(+) = 2-dehydropantoate + NADPH + H(+)</text>
        <dbReference type="Rhea" id="RHEA:16233"/>
        <dbReference type="ChEBI" id="CHEBI:11561"/>
        <dbReference type="ChEBI" id="CHEBI:15378"/>
        <dbReference type="ChEBI" id="CHEBI:15980"/>
        <dbReference type="ChEBI" id="CHEBI:57783"/>
        <dbReference type="ChEBI" id="CHEBI:58349"/>
        <dbReference type="EC" id="1.1.1.169"/>
    </reaction>
</comment>
<dbReference type="EC" id="1.1.1.169" evidence="4 11"/>
<evidence type="ECO:0000313" key="15">
    <source>
        <dbReference type="Proteomes" id="UP001500866"/>
    </source>
</evidence>
<evidence type="ECO:0000256" key="10">
    <source>
        <dbReference type="ARBA" id="ARBA00048793"/>
    </source>
</evidence>
<name>A0ABN1GK10_9BACI</name>
<dbReference type="SUPFAM" id="SSF51735">
    <property type="entry name" value="NAD(P)-binding Rossmann-fold domains"/>
    <property type="match status" value="1"/>
</dbReference>
<dbReference type="Gene3D" id="3.40.50.720">
    <property type="entry name" value="NAD(P)-binding Rossmann-like Domain"/>
    <property type="match status" value="1"/>
</dbReference>
<evidence type="ECO:0000259" key="13">
    <source>
        <dbReference type="Pfam" id="PF08546"/>
    </source>
</evidence>
<reference evidence="14 15" key="1">
    <citation type="journal article" date="2019" name="Int. J. Syst. Evol. Microbiol.">
        <title>The Global Catalogue of Microorganisms (GCM) 10K type strain sequencing project: providing services to taxonomists for standard genome sequencing and annotation.</title>
        <authorList>
            <consortium name="The Broad Institute Genomics Platform"/>
            <consortium name="The Broad Institute Genome Sequencing Center for Infectious Disease"/>
            <person name="Wu L."/>
            <person name="Ma J."/>
        </authorList>
    </citation>
    <scope>NUCLEOTIDE SEQUENCE [LARGE SCALE GENOMIC DNA]</scope>
    <source>
        <strain evidence="14 15">JCM 15395</strain>
    </source>
</reference>
<evidence type="ECO:0000256" key="8">
    <source>
        <dbReference type="ARBA" id="ARBA00023002"/>
    </source>
</evidence>
<evidence type="ECO:0000256" key="6">
    <source>
        <dbReference type="ARBA" id="ARBA00022655"/>
    </source>
</evidence>
<comment type="function">
    <text evidence="1 11">Catalyzes the NADPH-dependent reduction of ketopantoate into pantoic acid.</text>
</comment>
<evidence type="ECO:0000256" key="2">
    <source>
        <dbReference type="ARBA" id="ARBA00004994"/>
    </source>
</evidence>
<sequence length="292" mass="32622">MKVGIIGGGSVGLLSGSYLANDHEVTVYVRRAEQKTMINDYGLVLDQCSESIRVNALLVNEMVSEDLLIVCVKQQHIDNILPIIQQTNYHTPVIFLQNGMGHIDKLHRTGQPIMVGTVEHGALRRDNITVQHTGEGIIRLAALYTSDSPLRELTSKLNQPAFPFVFSADWKQMLHEKLLINTVINPLTALFDVANGQLLENSYLQQLASVLCREAATALNMDFNAAWDSVQQVIRNTKKNVSSMLKDIREDRGTEIDSITGYLMQISTNPIPNTEFIYRSIKAIETKKGLYP</sequence>
<dbReference type="EMBL" id="BAAADS010000025">
    <property type="protein sequence ID" value="GAA0613139.1"/>
    <property type="molecule type" value="Genomic_DNA"/>
</dbReference>
<evidence type="ECO:0000259" key="12">
    <source>
        <dbReference type="Pfam" id="PF02558"/>
    </source>
</evidence>
<evidence type="ECO:0000313" key="14">
    <source>
        <dbReference type="EMBL" id="GAA0613139.1"/>
    </source>
</evidence>
<keyword evidence="6 11" id="KW-0566">Pantothenate biosynthesis</keyword>
<dbReference type="InterPro" id="IPR008927">
    <property type="entry name" value="6-PGluconate_DH-like_C_sf"/>
</dbReference>
<dbReference type="Proteomes" id="UP001500866">
    <property type="component" value="Unassembled WGS sequence"/>
</dbReference>
<dbReference type="Pfam" id="PF08546">
    <property type="entry name" value="ApbA_C"/>
    <property type="match status" value="1"/>
</dbReference>
<evidence type="ECO:0000256" key="1">
    <source>
        <dbReference type="ARBA" id="ARBA00002919"/>
    </source>
</evidence>